<feature type="compositionally biased region" description="Polar residues" evidence="1">
    <location>
        <begin position="74"/>
        <end position="88"/>
    </location>
</feature>
<evidence type="ECO:0000256" key="1">
    <source>
        <dbReference type="SAM" id="MobiDB-lite"/>
    </source>
</evidence>
<accession>A0A8H3WEF7</accession>
<gene>
    <name evidence="2" type="ORF">GQ607_008011</name>
</gene>
<feature type="region of interest" description="Disordered" evidence="1">
    <location>
        <begin position="50"/>
        <end position="101"/>
    </location>
</feature>
<name>A0A8H3WEF7_9PEZI</name>
<keyword evidence="3" id="KW-1185">Reference proteome</keyword>
<dbReference type="AlphaFoldDB" id="A0A8H3WEF7"/>
<evidence type="ECO:0000313" key="2">
    <source>
        <dbReference type="EMBL" id="KAF0324840.1"/>
    </source>
</evidence>
<comment type="caution">
    <text evidence="2">The sequence shown here is derived from an EMBL/GenBank/DDBJ whole genome shotgun (WGS) entry which is preliminary data.</text>
</comment>
<protein>
    <submittedName>
        <fullName evidence="2">Uncharacterized protein</fullName>
    </submittedName>
</protein>
<organism evidence="2 3">
    <name type="scientific">Colletotrichum asianum</name>
    <dbReference type="NCBI Taxonomy" id="702518"/>
    <lineage>
        <taxon>Eukaryota</taxon>
        <taxon>Fungi</taxon>
        <taxon>Dikarya</taxon>
        <taxon>Ascomycota</taxon>
        <taxon>Pezizomycotina</taxon>
        <taxon>Sordariomycetes</taxon>
        <taxon>Hypocreomycetidae</taxon>
        <taxon>Glomerellales</taxon>
        <taxon>Glomerellaceae</taxon>
        <taxon>Colletotrichum</taxon>
        <taxon>Colletotrichum gloeosporioides species complex</taxon>
    </lineage>
</organism>
<proteinExistence type="predicted"/>
<evidence type="ECO:0000313" key="3">
    <source>
        <dbReference type="Proteomes" id="UP000434172"/>
    </source>
</evidence>
<reference evidence="2 3" key="1">
    <citation type="submission" date="2019-12" db="EMBL/GenBank/DDBJ databases">
        <title>A genome sequence resource for the geographically widespread anthracnose pathogen Colletotrichum asianum.</title>
        <authorList>
            <person name="Meng Y."/>
        </authorList>
    </citation>
    <scope>NUCLEOTIDE SEQUENCE [LARGE SCALE GENOMIC DNA]</scope>
    <source>
        <strain evidence="2 3">ICMP 18580</strain>
    </source>
</reference>
<dbReference type="EMBL" id="WOWK01000041">
    <property type="protein sequence ID" value="KAF0324840.1"/>
    <property type="molecule type" value="Genomic_DNA"/>
</dbReference>
<sequence>MLVEEPAYGLGERGREARCLAFTLTSPHVVSPIALYKPIISHSLPQFQYSIRLPDPTQHPPHPHPKKGKKTQTLPGSQNTSQGEQSVSHEGPLPRPSPYSAIYHPRATTVSLLPRRQISLAREPAGAMLACGRIAVLGRTGAGCD</sequence>
<dbReference type="Proteomes" id="UP000434172">
    <property type="component" value="Unassembled WGS sequence"/>
</dbReference>
<feature type="compositionally biased region" description="Basic residues" evidence="1">
    <location>
        <begin position="61"/>
        <end position="70"/>
    </location>
</feature>